<name>A0ABY8UF39_TETOB</name>
<dbReference type="InterPro" id="IPR052974">
    <property type="entry name" value="GH79_Enzymes"/>
</dbReference>
<evidence type="ECO:0000256" key="2">
    <source>
        <dbReference type="SAM" id="SignalP"/>
    </source>
</evidence>
<dbReference type="EMBL" id="CP126218">
    <property type="protein sequence ID" value="WIA19975.1"/>
    <property type="molecule type" value="Genomic_DNA"/>
</dbReference>
<evidence type="ECO:0008006" key="5">
    <source>
        <dbReference type="Google" id="ProtNLM"/>
    </source>
</evidence>
<dbReference type="PANTHER" id="PTHR36183:SF2">
    <property type="entry name" value="BETA-GLUCURONIDASE C-TERMINAL DOMAIN-CONTAINING PROTEIN"/>
    <property type="match status" value="1"/>
</dbReference>
<accession>A0ABY8UF39</accession>
<evidence type="ECO:0000313" key="3">
    <source>
        <dbReference type="EMBL" id="WIA19975.1"/>
    </source>
</evidence>
<sequence>MHRRISHAAWIVLLGLSAYAVALANADPLGLRLLLSSDPVPDHVLAHVQQHGSSSWHATQADSSSSSSSQAADQRRQLHQAIPIRANALNVRPGLQASAARPASWATASITPSVRGFGIPKTFLGISHEWTKVEELNQPGSYLQLIQDLTAYGGGPLVVRIGGGSTDQQTAPAPASTWNELRQLQYKTGVMYIFGLNFKKGDVALAKSQMDTIFKEIPYYSIMSFELGNEPNFYEGIYGKSSKEYIACCFVNDWERFVKALSCKNPAQFSTCTPGQFAGPVWGHVNMFPRTMEWFLKVNYPYMNLVTVHWYKARREDQNTVQSLLAEGPVRTEMANLRKLVEISRRYGKDLRVAEMNTISNSGREGLSDSLAAALWTLDGALEVANTGAVGINLHWGDGLALYAALLRQKTGAAYVKPTYYAYLLLQMALGSGAQLVKLDLQALPGAKLKVWPLLDTKSGAMRIVLINKHATAAAGMSVRLPDDGYADGKLLRLLGKRGLEDEWGVSLGNMTYNLGGQVFGDPAGEIIAREEAAAAAGPAAGANAGAVVTEAGSSSGAAAASAASKPGVKYTVIMPAGSAALLVIPKQPK</sequence>
<evidence type="ECO:0000313" key="4">
    <source>
        <dbReference type="Proteomes" id="UP001244341"/>
    </source>
</evidence>
<evidence type="ECO:0000256" key="1">
    <source>
        <dbReference type="SAM" id="MobiDB-lite"/>
    </source>
</evidence>
<dbReference type="PANTHER" id="PTHR36183">
    <property type="entry name" value="BETA-GLUCURONIDASE"/>
    <property type="match status" value="1"/>
</dbReference>
<protein>
    <recommendedName>
        <fullName evidence="5">Beta-glucuronidase C-terminal domain-containing protein</fullName>
    </recommendedName>
</protein>
<proteinExistence type="predicted"/>
<feature type="compositionally biased region" description="Low complexity" evidence="1">
    <location>
        <begin position="53"/>
        <end position="72"/>
    </location>
</feature>
<dbReference type="Gene3D" id="3.20.20.80">
    <property type="entry name" value="Glycosidases"/>
    <property type="match status" value="1"/>
</dbReference>
<dbReference type="Gene3D" id="2.60.40.1180">
    <property type="entry name" value="Golgi alpha-mannosidase II"/>
    <property type="match status" value="1"/>
</dbReference>
<dbReference type="Proteomes" id="UP001244341">
    <property type="component" value="Chromosome 11b"/>
</dbReference>
<organism evidence="3 4">
    <name type="scientific">Tetradesmus obliquus</name>
    <name type="common">Green alga</name>
    <name type="synonym">Acutodesmus obliquus</name>
    <dbReference type="NCBI Taxonomy" id="3088"/>
    <lineage>
        <taxon>Eukaryota</taxon>
        <taxon>Viridiplantae</taxon>
        <taxon>Chlorophyta</taxon>
        <taxon>core chlorophytes</taxon>
        <taxon>Chlorophyceae</taxon>
        <taxon>CS clade</taxon>
        <taxon>Sphaeropleales</taxon>
        <taxon>Scenedesmaceae</taxon>
        <taxon>Tetradesmus</taxon>
    </lineage>
</organism>
<feature type="chain" id="PRO_5046566309" description="Beta-glucuronidase C-terminal domain-containing protein" evidence="2">
    <location>
        <begin position="27"/>
        <end position="590"/>
    </location>
</feature>
<feature type="region of interest" description="Disordered" evidence="1">
    <location>
        <begin position="48"/>
        <end position="77"/>
    </location>
</feature>
<dbReference type="InterPro" id="IPR013780">
    <property type="entry name" value="Glyco_hydro_b"/>
</dbReference>
<keyword evidence="2" id="KW-0732">Signal</keyword>
<keyword evidence="4" id="KW-1185">Reference proteome</keyword>
<dbReference type="SUPFAM" id="SSF51445">
    <property type="entry name" value="(Trans)glycosidases"/>
    <property type="match status" value="1"/>
</dbReference>
<reference evidence="3 4" key="1">
    <citation type="submission" date="2023-05" db="EMBL/GenBank/DDBJ databases">
        <title>A 100% complete, gapless, phased diploid assembly of the Scenedesmus obliquus UTEX 3031 genome.</title>
        <authorList>
            <person name="Biondi T.C."/>
            <person name="Hanschen E.R."/>
            <person name="Kwon T."/>
            <person name="Eng W."/>
            <person name="Kruse C.P.S."/>
            <person name="Koehler S.I."/>
            <person name="Kunde Y."/>
            <person name="Gleasner C.D."/>
            <person name="You Mak K.T."/>
            <person name="Polle J."/>
            <person name="Hovde B.T."/>
            <person name="Starkenburg S.R."/>
        </authorList>
    </citation>
    <scope>NUCLEOTIDE SEQUENCE [LARGE SCALE GENOMIC DNA]</scope>
    <source>
        <strain evidence="3 4">DOE0152z</strain>
    </source>
</reference>
<feature type="signal peptide" evidence="2">
    <location>
        <begin position="1"/>
        <end position="26"/>
    </location>
</feature>
<gene>
    <name evidence="3" type="ORF">OEZ85_005852</name>
</gene>
<dbReference type="InterPro" id="IPR017853">
    <property type="entry name" value="GH"/>
</dbReference>